<accession>A0A1D2N5M1</accession>
<dbReference type="GO" id="GO:0005886">
    <property type="term" value="C:plasma membrane"/>
    <property type="evidence" value="ECO:0007669"/>
    <property type="project" value="TreeGrafter"/>
</dbReference>
<evidence type="ECO:0000313" key="8">
    <source>
        <dbReference type="EMBL" id="ODN00531.1"/>
    </source>
</evidence>
<dbReference type="GO" id="GO:0001653">
    <property type="term" value="F:peptide receptor activity"/>
    <property type="evidence" value="ECO:0007669"/>
    <property type="project" value="TreeGrafter"/>
</dbReference>
<keyword evidence="9" id="KW-1185">Reference proteome</keyword>
<dbReference type="Proteomes" id="UP000094527">
    <property type="component" value="Unassembled WGS sequence"/>
</dbReference>
<dbReference type="EMBL" id="LJIJ01000200">
    <property type="protein sequence ID" value="ODN00531.1"/>
    <property type="molecule type" value="Genomic_DNA"/>
</dbReference>
<dbReference type="SUPFAM" id="SSF56112">
    <property type="entry name" value="Protein kinase-like (PK-like)"/>
    <property type="match status" value="1"/>
</dbReference>
<reference evidence="8 9" key="1">
    <citation type="journal article" date="2016" name="Genome Biol. Evol.">
        <title>Gene Family Evolution Reflects Adaptation to Soil Environmental Stressors in the Genome of the Collembolan Orchesella cincta.</title>
        <authorList>
            <person name="Faddeeva-Vakhrusheva A."/>
            <person name="Derks M.F."/>
            <person name="Anvar S.Y."/>
            <person name="Agamennone V."/>
            <person name="Suring W."/>
            <person name="Smit S."/>
            <person name="van Straalen N.M."/>
            <person name="Roelofs D."/>
        </authorList>
    </citation>
    <scope>NUCLEOTIDE SEQUENCE [LARGE SCALE GENOMIC DNA]</scope>
    <source>
        <tissue evidence="8">Mixed pool</tissue>
    </source>
</reference>
<dbReference type="PANTHER" id="PTHR11920:SF335">
    <property type="entry name" value="GUANYLATE CYCLASE"/>
    <property type="match status" value="1"/>
</dbReference>
<feature type="compositionally biased region" description="Polar residues" evidence="6">
    <location>
        <begin position="162"/>
        <end position="183"/>
    </location>
</feature>
<keyword evidence="4" id="KW-0456">Lyase</keyword>
<comment type="caution">
    <text evidence="8">The sequence shown here is derived from an EMBL/GenBank/DDBJ whole genome shotgun (WGS) entry which is preliminary data.</text>
</comment>
<dbReference type="GO" id="GO:0005524">
    <property type="term" value="F:ATP binding"/>
    <property type="evidence" value="ECO:0007669"/>
    <property type="project" value="InterPro"/>
</dbReference>
<proteinExistence type="predicted"/>
<evidence type="ECO:0000256" key="2">
    <source>
        <dbReference type="ARBA" id="ARBA00012202"/>
    </source>
</evidence>
<keyword evidence="5" id="KW-0141">cGMP biosynthesis</keyword>
<name>A0A1D2N5M1_ORCCI</name>
<dbReference type="SMART" id="SM00220">
    <property type="entry name" value="S_TKc"/>
    <property type="match status" value="1"/>
</dbReference>
<dbReference type="GO" id="GO:0004383">
    <property type="term" value="F:guanylate cyclase activity"/>
    <property type="evidence" value="ECO:0007669"/>
    <property type="project" value="UniProtKB-EC"/>
</dbReference>
<evidence type="ECO:0000259" key="7">
    <source>
        <dbReference type="PROSITE" id="PS50011"/>
    </source>
</evidence>
<dbReference type="EC" id="4.6.1.2" evidence="2"/>
<dbReference type="InterPro" id="IPR050401">
    <property type="entry name" value="Cyclic_nucleotide_synthase"/>
</dbReference>
<dbReference type="InterPro" id="IPR000719">
    <property type="entry name" value="Prot_kinase_dom"/>
</dbReference>
<dbReference type="STRING" id="48709.A0A1D2N5M1"/>
<evidence type="ECO:0000313" key="9">
    <source>
        <dbReference type="Proteomes" id="UP000094527"/>
    </source>
</evidence>
<dbReference type="Gene3D" id="1.10.510.10">
    <property type="entry name" value="Transferase(Phosphotransferase) domain 1"/>
    <property type="match status" value="1"/>
</dbReference>
<evidence type="ECO:0000256" key="3">
    <source>
        <dbReference type="ARBA" id="ARBA00022741"/>
    </source>
</evidence>
<feature type="region of interest" description="Disordered" evidence="6">
    <location>
        <begin position="133"/>
        <end position="183"/>
    </location>
</feature>
<evidence type="ECO:0000256" key="5">
    <source>
        <dbReference type="ARBA" id="ARBA00023293"/>
    </source>
</evidence>
<dbReference type="InterPro" id="IPR001245">
    <property type="entry name" value="Ser-Thr/Tyr_kinase_cat_dom"/>
</dbReference>
<dbReference type="Pfam" id="PF07714">
    <property type="entry name" value="PK_Tyr_Ser-Thr"/>
    <property type="match status" value="1"/>
</dbReference>
<feature type="domain" description="Protein kinase" evidence="7">
    <location>
        <begin position="1"/>
        <end position="212"/>
    </location>
</feature>
<evidence type="ECO:0000256" key="1">
    <source>
        <dbReference type="ARBA" id="ARBA00001436"/>
    </source>
</evidence>
<dbReference type="PROSITE" id="PS50011">
    <property type="entry name" value="PROTEIN_KINASE_DOM"/>
    <property type="match status" value="1"/>
</dbReference>
<dbReference type="GO" id="GO:0004016">
    <property type="term" value="F:adenylate cyclase activity"/>
    <property type="evidence" value="ECO:0007669"/>
    <property type="project" value="TreeGrafter"/>
</dbReference>
<protein>
    <recommendedName>
        <fullName evidence="2">guanylate cyclase</fullName>
        <ecNumber evidence="2">4.6.1.2</ecNumber>
    </recommendedName>
</protein>
<gene>
    <name evidence="8" type="ORF">Ocin01_06131</name>
</gene>
<organism evidence="8 9">
    <name type="scientific">Orchesella cincta</name>
    <name type="common">Springtail</name>
    <name type="synonym">Podura cincta</name>
    <dbReference type="NCBI Taxonomy" id="48709"/>
    <lineage>
        <taxon>Eukaryota</taxon>
        <taxon>Metazoa</taxon>
        <taxon>Ecdysozoa</taxon>
        <taxon>Arthropoda</taxon>
        <taxon>Hexapoda</taxon>
        <taxon>Collembola</taxon>
        <taxon>Entomobryomorpha</taxon>
        <taxon>Entomobryoidea</taxon>
        <taxon>Orchesellidae</taxon>
        <taxon>Orchesellinae</taxon>
        <taxon>Orchesella</taxon>
    </lineage>
</organism>
<dbReference type="InterPro" id="IPR011009">
    <property type="entry name" value="Kinase-like_dom_sf"/>
</dbReference>
<comment type="catalytic activity">
    <reaction evidence="1">
        <text>GTP = 3',5'-cyclic GMP + diphosphate</text>
        <dbReference type="Rhea" id="RHEA:13665"/>
        <dbReference type="ChEBI" id="CHEBI:33019"/>
        <dbReference type="ChEBI" id="CHEBI:37565"/>
        <dbReference type="ChEBI" id="CHEBI:57746"/>
        <dbReference type="EC" id="4.6.1.2"/>
    </reaction>
</comment>
<dbReference type="GO" id="GO:0007168">
    <property type="term" value="P:receptor guanylyl cyclase signaling pathway"/>
    <property type="evidence" value="ECO:0007669"/>
    <property type="project" value="TreeGrafter"/>
</dbReference>
<dbReference type="GO" id="GO:0004672">
    <property type="term" value="F:protein kinase activity"/>
    <property type="evidence" value="ECO:0007669"/>
    <property type="project" value="InterPro"/>
</dbReference>
<evidence type="ECO:0000256" key="6">
    <source>
        <dbReference type="SAM" id="MobiDB-lite"/>
    </source>
</evidence>
<evidence type="ECO:0000256" key="4">
    <source>
        <dbReference type="ARBA" id="ARBA00023239"/>
    </source>
</evidence>
<keyword evidence="3" id="KW-0547">Nucleotide-binding</keyword>
<keyword evidence="8" id="KW-0675">Receptor</keyword>
<dbReference type="AlphaFoldDB" id="A0A1D2N5M1"/>
<dbReference type="PANTHER" id="PTHR11920">
    <property type="entry name" value="GUANYLYL CYCLASE"/>
    <property type="match status" value="1"/>
</dbReference>
<sequence length="212" mass="23574">MKRFQISLRFQLREIRHENLNAFIGACVFDEGLLLVYEYCSRGSIKDILENGDLKLDDMFVSSLVGDLLRGLSYLHDSSPFRYHGNLKPTNCLIDSRWNLKLSDFGLKPYEYKLRRTTDLIVPPTCNLASTAGGIGTSTSNRSSGDGAEEILVEDSPPVPTGQHNNTSGVGRASQSFTSSFHGPHVSQVTSPYLAPEYPLFIKREFYGDGIC</sequence>
<dbReference type="OrthoDB" id="1890790at2759"/>